<organism evidence="1 2">
    <name type="scientific">Aeromonas phage Ah1</name>
    <dbReference type="NCBI Taxonomy" id="2053701"/>
    <lineage>
        <taxon>Viruses</taxon>
        <taxon>Duplodnaviria</taxon>
        <taxon>Heunggongvirae</taxon>
        <taxon>Uroviricota</taxon>
        <taxon>Caudoviricetes</taxon>
        <taxon>Pantevenvirales</taxon>
        <taxon>Straboviridae</taxon>
        <taxon>Cinqassovirus</taxon>
        <taxon>Cinqassovirus ah1</taxon>
    </lineage>
</organism>
<reference evidence="1 2" key="1">
    <citation type="submission" date="2017-10" db="EMBL/GenBank/DDBJ databases">
        <title>Antibacterial composition for extension of chilled fish shelf life and decreasing of risk of food-borne infections, bacteriophage strains for its preparation.</title>
        <authorList>
            <person name="Zulkarneev E.R."/>
            <person name="Aleshkin A.V."/>
            <person name="Rubalsky O.V."/>
            <person name="Kiseleva I.A."/>
            <person name="Rubalskii E.O."/>
            <person name="Lebedev S.N."/>
        </authorList>
    </citation>
    <scope>NUCLEOTIDE SEQUENCE [LARGE SCALE GENOMIC DNA]</scope>
</reference>
<sequence length="177" mass="20273">MNPFCMKNATNLWSNLAIALAVTSANAAIVSDQEFYSRLNAGNKEVVACSGVCVNQFYTISFYIKDHTTVMEVTENFNKKVWFQLPKREDHDRFVNFMKRSDSIVTESRFKSANIQVGRMKIKNSRLGVRTSKQNIIFDMNSDGDFTTLVIKKDKIGELIRCVKNVDHARKVLDVEY</sequence>
<keyword evidence="2" id="KW-1185">Reference proteome</keyword>
<dbReference type="EMBL" id="MG250483">
    <property type="protein sequence ID" value="AUE22625.1"/>
    <property type="molecule type" value="Genomic_DNA"/>
</dbReference>
<dbReference type="Proteomes" id="UP000240934">
    <property type="component" value="Segment"/>
</dbReference>
<proteinExistence type="predicted"/>
<gene>
    <name evidence="1" type="ORF">Ah1_00084</name>
</gene>
<evidence type="ECO:0000313" key="1">
    <source>
        <dbReference type="EMBL" id="AUE22625.1"/>
    </source>
</evidence>
<accession>A0A2H4YF74</accession>
<protein>
    <submittedName>
        <fullName evidence="1">Uncharacterized protein</fullName>
    </submittedName>
</protein>
<name>A0A2H4YF74_9CAUD</name>
<evidence type="ECO:0000313" key="2">
    <source>
        <dbReference type="Proteomes" id="UP000240934"/>
    </source>
</evidence>